<dbReference type="Pfam" id="PF12833">
    <property type="entry name" value="HTH_18"/>
    <property type="match status" value="1"/>
</dbReference>
<proteinExistence type="predicted"/>
<evidence type="ECO:0000313" key="5">
    <source>
        <dbReference type="EMBL" id="TGL88806.1"/>
    </source>
</evidence>
<dbReference type="OrthoDB" id="9814125at2"/>
<dbReference type="PROSITE" id="PS01124">
    <property type="entry name" value="HTH_ARAC_FAMILY_2"/>
    <property type="match status" value="1"/>
</dbReference>
<keyword evidence="3" id="KW-0804">Transcription</keyword>
<accession>A0A4Z1A486</accession>
<dbReference type="AlphaFoldDB" id="A0A4Z1A486"/>
<reference evidence="5" key="1">
    <citation type="journal article" date="2019" name="PLoS Negl. Trop. Dis.">
        <title>Revisiting the worldwide diversity of Leptospira species in the environment.</title>
        <authorList>
            <person name="Vincent A.T."/>
            <person name="Schiettekatte O."/>
            <person name="Bourhy P."/>
            <person name="Veyrier F.J."/>
            <person name="Picardeau M."/>
        </authorList>
    </citation>
    <scope>NUCLEOTIDE SEQUENCE [LARGE SCALE GENOMIC DNA]</scope>
    <source>
        <strain evidence="5">201702422</strain>
    </source>
</reference>
<feature type="domain" description="HTH araC/xylS-type" evidence="4">
    <location>
        <begin position="196"/>
        <end position="287"/>
    </location>
</feature>
<dbReference type="InterPro" id="IPR018060">
    <property type="entry name" value="HTH_AraC"/>
</dbReference>
<dbReference type="SUPFAM" id="SSF46689">
    <property type="entry name" value="Homeodomain-like"/>
    <property type="match status" value="1"/>
</dbReference>
<comment type="caution">
    <text evidence="5">The sequence shown here is derived from an EMBL/GenBank/DDBJ whole genome shotgun (WGS) entry which is preliminary data.</text>
</comment>
<dbReference type="InterPro" id="IPR009057">
    <property type="entry name" value="Homeodomain-like_sf"/>
</dbReference>
<evidence type="ECO:0000313" key="6">
    <source>
        <dbReference type="Proteomes" id="UP000298263"/>
    </source>
</evidence>
<dbReference type="EMBL" id="RQGP01000023">
    <property type="protein sequence ID" value="TGL88806.1"/>
    <property type="molecule type" value="Genomic_DNA"/>
</dbReference>
<dbReference type="RefSeq" id="WP_135585485.1">
    <property type="nucleotide sequence ID" value="NZ_RQGO01000012.1"/>
</dbReference>
<keyword evidence="6" id="KW-1185">Reference proteome</keyword>
<evidence type="ECO:0000259" key="4">
    <source>
        <dbReference type="PROSITE" id="PS01124"/>
    </source>
</evidence>
<dbReference type="PANTHER" id="PTHR43280:SF32">
    <property type="entry name" value="TRANSCRIPTIONAL REGULATORY PROTEIN"/>
    <property type="match status" value="1"/>
</dbReference>
<dbReference type="GO" id="GO:0003700">
    <property type="term" value="F:DNA-binding transcription factor activity"/>
    <property type="evidence" value="ECO:0007669"/>
    <property type="project" value="InterPro"/>
</dbReference>
<organism evidence="5 6">
    <name type="scientific">Leptospira congkakensis</name>
    <dbReference type="NCBI Taxonomy" id="2484932"/>
    <lineage>
        <taxon>Bacteria</taxon>
        <taxon>Pseudomonadati</taxon>
        <taxon>Spirochaetota</taxon>
        <taxon>Spirochaetia</taxon>
        <taxon>Leptospirales</taxon>
        <taxon>Leptospiraceae</taxon>
        <taxon>Leptospira</taxon>
    </lineage>
</organism>
<keyword evidence="1" id="KW-0805">Transcription regulation</keyword>
<gene>
    <name evidence="5" type="ORF">EHQ69_15295</name>
</gene>
<evidence type="ECO:0000256" key="1">
    <source>
        <dbReference type="ARBA" id="ARBA00023015"/>
    </source>
</evidence>
<keyword evidence="2" id="KW-0238">DNA-binding</keyword>
<dbReference type="GO" id="GO:0043565">
    <property type="term" value="F:sequence-specific DNA binding"/>
    <property type="evidence" value="ECO:0007669"/>
    <property type="project" value="InterPro"/>
</dbReference>
<protein>
    <submittedName>
        <fullName evidence="5">AraC family transcriptional regulator</fullName>
    </submittedName>
</protein>
<evidence type="ECO:0000256" key="2">
    <source>
        <dbReference type="ARBA" id="ARBA00023125"/>
    </source>
</evidence>
<dbReference type="PRINTS" id="PR00032">
    <property type="entry name" value="HTHARAC"/>
</dbReference>
<sequence>MNHYLPNRKIKIYSLEDFGANADEDFFITVFRDSAYKNKKWSALSINHFSSLILIRKGRGRIEIDSKKYTIDDYGLLYLPHYVSHRGEWSDVIDGLVIKFYDSFLIRKNEYPATRFSFFLNTKLPLVLNIKDYKIVWNMIPFLEKELMLEDKSEIEIIRNLSELLFLYLNRYIQKNQKLIPMKANRIVYEFFRLLNLSQGEIRSVNYFASQLAITPGHLSDIVKEVTGRSASDFIKENVIRRAFRLLEHTDERISDIALQLNFQDSAYFTRFFKKKTGLSPSEFRKNKNPTFVQIPP</sequence>
<dbReference type="InterPro" id="IPR020449">
    <property type="entry name" value="Tscrpt_reg_AraC-type_HTH"/>
</dbReference>
<dbReference type="Proteomes" id="UP000298263">
    <property type="component" value="Unassembled WGS sequence"/>
</dbReference>
<dbReference type="SMART" id="SM00342">
    <property type="entry name" value="HTH_ARAC"/>
    <property type="match status" value="1"/>
</dbReference>
<evidence type="ECO:0000256" key="3">
    <source>
        <dbReference type="ARBA" id="ARBA00023163"/>
    </source>
</evidence>
<dbReference type="PANTHER" id="PTHR43280">
    <property type="entry name" value="ARAC-FAMILY TRANSCRIPTIONAL REGULATOR"/>
    <property type="match status" value="1"/>
</dbReference>
<dbReference type="Gene3D" id="1.10.10.60">
    <property type="entry name" value="Homeodomain-like"/>
    <property type="match status" value="1"/>
</dbReference>
<name>A0A4Z1A486_9LEPT</name>